<sequence length="260" mass="29576">MKLANGSWNGLLGLIQRKEAELTSEALTMSPSRTELVDFIAPIKFDKQYLITKRSDVFELNWNSFLLPFSSGIWLAVISIMLVLGITLWVTYKITYKWVGKSEAANPYAFHDVLFYIFGSFCQQGHDKTPDSMSGRVVYLVSYLTAVVLLAGYSAALISYLTLRKPVNLLQRLKVTKDPLLKKLYRKFLRYPIELPPTTKDGLHRVCKDYKFTYLSSLDDVDETRKKLSCHLVPVNRAYIPGSRAMAVAKNSPYLGIFSH</sequence>
<organism evidence="11 12">
    <name type="scientific">Diploptera punctata</name>
    <name type="common">Pacific beetle cockroach</name>
    <dbReference type="NCBI Taxonomy" id="6984"/>
    <lineage>
        <taxon>Eukaryota</taxon>
        <taxon>Metazoa</taxon>
        <taxon>Ecdysozoa</taxon>
        <taxon>Arthropoda</taxon>
        <taxon>Hexapoda</taxon>
        <taxon>Insecta</taxon>
        <taxon>Pterygota</taxon>
        <taxon>Neoptera</taxon>
        <taxon>Polyneoptera</taxon>
        <taxon>Dictyoptera</taxon>
        <taxon>Blattodea</taxon>
        <taxon>Blaberoidea</taxon>
        <taxon>Blaberidae</taxon>
        <taxon>Diplopterinae</taxon>
        <taxon>Diploptera</taxon>
    </lineage>
</organism>
<keyword evidence="4 9" id="KW-0812">Transmembrane</keyword>
<feature type="transmembrane region" description="Helical" evidence="9">
    <location>
        <begin position="141"/>
        <end position="163"/>
    </location>
</feature>
<dbReference type="GO" id="GO:0050906">
    <property type="term" value="P:detection of stimulus involved in sensory perception"/>
    <property type="evidence" value="ECO:0007669"/>
    <property type="project" value="UniProtKB-ARBA"/>
</dbReference>
<dbReference type="PANTHER" id="PTHR42643:SF24">
    <property type="entry name" value="IONOTROPIC RECEPTOR 60A"/>
    <property type="match status" value="1"/>
</dbReference>
<keyword evidence="3" id="KW-1003">Cell membrane</keyword>
<evidence type="ECO:0000256" key="4">
    <source>
        <dbReference type="ARBA" id="ARBA00022692"/>
    </source>
</evidence>
<evidence type="ECO:0000259" key="10">
    <source>
        <dbReference type="Pfam" id="PF00060"/>
    </source>
</evidence>
<evidence type="ECO:0000256" key="5">
    <source>
        <dbReference type="ARBA" id="ARBA00022989"/>
    </source>
</evidence>
<gene>
    <name evidence="11" type="ORF">L9F63_028050</name>
</gene>
<feature type="transmembrane region" description="Helical" evidence="9">
    <location>
        <begin position="72"/>
        <end position="92"/>
    </location>
</feature>
<proteinExistence type="inferred from homology"/>
<evidence type="ECO:0000256" key="1">
    <source>
        <dbReference type="ARBA" id="ARBA00004651"/>
    </source>
</evidence>
<keyword evidence="5 9" id="KW-1133">Transmembrane helix</keyword>
<evidence type="ECO:0000256" key="6">
    <source>
        <dbReference type="ARBA" id="ARBA00023136"/>
    </source>
</evidence>
<evidence type="ECO:0000313" key="12">
    <source>
        <dbReference type="Proteomes" id="UP001233999"/>
    </source>
</evidence>
<evidence type="ECO:0000256" key="2">
    <source>
        <dbReference type="ARBA" id="ARBA00008685"/>
    </source>
</evidence>
<dbReference type="GO" id="GO:0005886">
    <property type="term" value="C:plasma membrane"/>
    <property type="evidence" value="ECO:0007669"/>
    <property type="project" value="UniProtKB-SubCell"/>
</dbReference>
<keyword evidence="7" id="KW-0675">Receptor</keyword>
<dbReference type="Gene3D" id="1.10.287.70">
    <property type="match status" value="1"/>
</dbReference>
<evidence type="ECO:0000256" key="3">
    <source>
        <dbReference type="ARBA" id="ARBA00022475"/>
    </source>
</evidence>
<protein>
    <recommendedName>
        <fullName evidence="10">Ionotropic glutamate receptor C-terminal domain-containing protein</fullName>
    </recommendedName>
</protein>
<keyword evidence="6 9" id="KW-0472">Membrane</keyword>
<dbReference type="Proteomes" id="UP001233999">
    <property type="component" value="Unassembled WGS sequence"/>
</dbReference>
<comment type="similarity">
    <text evidence="2">Belongs to the glutamate-gated ion channel (TC 1.A.10.1) family.</text>
</comment>
<evidence type="ECO:0000313" key="11">
    <source>
        <dbReference type="EMBL" id="KAJ9589166.1"/>
    </source>
</evidence>
<dbReference type="InterPro" id="IPR052192">
    <property type="entry name" value="Insect_Ionotropic_Sensory_Rcpt"/>
</dbReference>
<dbReference type="Gene3D" id="3.40.190.10">
    <property type="entry name" value="Periplasmic binding protein-like II"/>
    <property type="match status" value="1"/>
</dbReference>
<dbReference type="GO" id="GO:0015276">
    <property type="term" value="F:ligand-gated monoatomic ion channel activity"/>
    <property type="evidence" value="ECO:0007669"/>
    <property type="project" value="InterPro"/>
</dbReference>
<keyword evidence="8" id="KW-0325">Glycoprotein</keyword>
<evidence type="ECO:0000256" key="9">
    <source>
        <dbReference type="SAM" id="Phobius"/>
    </source>
</evidence>
<dbReference type="SUPFAM" id="SSF53850">
    <property type="entry name" value="Periplasmic binding protein-like II"/>
    <property type="match status" value="1"/>
</dbReference>
<dbReference type="InterPro" id="IPR001320">
    <property type="entry name" value="Iontro_rcpt_C"/>
</dbReference>
<name>A0AAD8EGF3_DIPPU</name>
<dbReference type="AlphaFoldDB" id="A0AAD8EGF3"/>
<reference evidence="11" key="1">
    <citation type="journal article" date="2023" name="IScience">
        <title>Live-bearing cockroach genome reveals convergent evolutionary mechanisms linked to viviparity in insects and beyond.</title>
        <authorList>
            <person name="Fouks B."/>
            <person name="Harrison M.C."/>
            <person name="Mikhailova A.A."/>
            <person name="Marchal E."/>
            <person name="English S."/>
            <person name="Carruthers M."/>
            <person name="Jennings E.C."/>
            <person name="Chiamaka E.L."/>
            <person name="Frigard R.A."/>
            <person name="Pippel M."/>
            <person name="Attardo G.M."/>
            <person name="Benoit J.B."/>
            <person name="Bornberg-Bauer E."/>
            <person name="Tobe S.S."/>
        </authorList>
    </citation>
    <scope>NUCLEOTIDE SEQUENCE</scope>
    <source>
        <strain evidence="11">Stay&amp;Tobe</strain>
    </source>
</reference>
<comment type="caution">
    <text evidence="11">The sequence shown here is derived from an EMBL/GenBank/DDBJ whole genome shotgun (WGS) entry which is preliminary data.</text>
</comment>
<evidence type="ECO:0000256" key="7">
    <source>
        <dbReference type="ARBA" id="ARBA00023170"/>
    </source>
</evidence>
<feature type="domain" description="Ionotropic glutamate receptor C-terminal" evidence="10">
    <location>
        <begin position="72"/>
        <end position="172"/>
    </location>
</feature>
<accession>A0AAD8EGF3</accession>
<keyword evidence="12" id="KW-1185">Reference proteome</keyword>
<comment type="subcellular location">
    <subcellularLocation>
        <location evidence="1">Cell membrane</location>
        <topology evidence="1">Multi-pass membrane protein</topology>
    </subcellularLocation>
</comment>
<evidence type="ECO:0000256" key="8">
    <source>
        <dbReference type="ARBA" id="ARBA00023180"/>
    </source>
</evidence>
<dbReference type="EMBL" id="JASPKZ010005178">
    <property type="protein sequence ID" value="KAJ9589166.1"/>
    <property type="molecule type" value="Genomic_DNA"/>
</dbReference>
<reference evidence="11" key="2">
    <citation type="submission" date="2023-05" db="EMBL/GenBank/DDBJ databases">
        <authorList>
            <person name="Fouks B."/>
        </authorList>
    </citation>
    <scope>NUCLEOTIDE SEQUENCE</scope>
    <source>
        <strain evidence="11">Stay&amp;Tobe</strain>
        <tissue evidence="11">Testes</tissue>
    </source>
</reference>
<dbReference type="PANTHER" id="PTHR42643">
    <property type="entry name" value="IONOTROPIC RECEPTOR 20A-RELATED"/>
    <property type="match status" value="1"/>
</dbReference>
<dbReference type="Pfam" id="PF00060">
    <property type="entry name" value="Lig_chan"/>
    <property type="match status" value="1"/>
</dbReference>